<dbReference type="PANTHER" id="PTHR13779">
    <property type="entry name" value="WERNER HELICASE-INTERACTING PROTEIN 1 FAMILY MEMBER"/>
    <property type="match status" value="1"/>
</dbReference>
<dbReference type="SUPFAM" id="SSF48019">
    <property type="entry name" value="post-AAA+ oligomerization domain-like"/>
    <property type="match status" value="1"/>
</dbReference>
<dbReference type="GO" id="GO:0006261">
    <property type="term" value="P:DNA-templated DNA replication"/>
    <property type="evidence" value="ECO:0007669"/>
    <property type="project" value="TreeGrafter"/>
</dbReference>
<accession>A0A377XPD6</accession>
<gene>
    <name evidence="2" type="primary">rarA_4</name>
    <name evidence="2" type="ORF">NCTC5047_06503</name>
</gene>
<reference evidence="2 3" key="1">
    <citation type="submission" date="2018-06" db="EMBL/GenBank/DDBJ databases">
        <authorList>
            <consortium name="Pathogen Informatics"/>
            <person name="Doyle S."/>
        </authorList>
    </citation>
    <scope>NUCLEOTIDE SEQUENCE [LARGE SCALE GENOMIC DNA]</scope>
    <source>
        <strain evidence="2 3">NCTC5047</strain>
    </source>
</reference>
<evidence type="ECO:0000259" key="1">
    <source>
        <dbReference type="Pfam" id="PF12002"/>
    </source>
</evidence>
<dbReference type="InterPro" id="IPR021886">
    <property type="entry name" value="MgsA_C"/>
</dbReference>
<dbReference type="Gene3D" id="1.10.3710.10">
    <property type="entry name" value="DNA polymerase III clamp loader subunits, C-terminal domain"/>
    <property type="match status" value="1"/>
</dbReference>
<dbReference type="EMBL" id="UGLH01000006">
    <property type="protein sequence ID" value="STT85419.1"/>
    <property type="molecule type" value="Genomic_DNA"/>
</dbReference>
<keyword evidence="2" id="KW-0347">Helicase</keyword>
<dbReference type="AlphaFoldDB" id="A0A377XPD6"/>
<dbReference type="GO" id="GO:0008047">
    <property type="term" value="F:enzyme activator activity"/>
    <property type="evidence" value="ECO:0007669"/>
    <property type="project" value="TreeGrafter"/>
</dbReference>
<dbReference type="FunFam" id="1.10.3710.10:FF:000001">
    <property type="entry name" value="Replication-associated recombination protein A"/>
    <property type="match status" value="1"/>
</dbReference>
<protein>
    <submittedName>
        <fullName evidence="2">Holliday junction DNA helicase</fullName>
    </submittedName>
</protein>
<proteinExistence type="predicted"/>
<evidence type="ECO:0000313" key="2">
    <source>
        <dbReference type="EMBL" id="STT85419.1"/>
    </source>
</evidence>
<sequence>MYTAFKAALADARDRPDYDVPVHLRNAPTKLMKEMGYGQEYRYAHDEPNAYAAGEQYFPQEMAQTRYYHPTNRGLEGKIGEKLAWLAEQDQNSPIKRYAN</sequence>
<organism evidence="2 3">
    <name type="scientific">Klebsiella pneumoniae</name>
    <dbReference type="NCBI Taxonomy" id="573"/>
    <lineage>
        <taxon>Bacteria</taxon>
        <taxon>Pseudomonadati</taxon>
        <taxon>Pseudomonadota</taxon>
        <taxon>Gammaproteobacteria</taxon>
        <taxon>Enterobacterales</taxon>
        <taxon>Enterobacteriaceae</taxon>
        <taxon>Klebsiella/Raoultella group</taxon>
        <taxon>Klebsiella</taxon>
        <taxon>Klebsiella pneumoniae complex</taxon>
    </lineage>
</organism>
<dbReference type="Pfam" id="PF12002">
    <property type="entry name" value="MgsA_C"/>
    <property type="match status" value="1"/>
</dbReference>
<evidence type="ECO:0000313" key="3">
    <source>
        <dbReference type="Proteomes" id="UP000254340"/>
    </source>
</evidence>
<dbReference type="GO" id="GO:0003677">
    <property type="term" value="F:DNA binding"/>
    <property type="evidence" value="ECO:0007669"/>
    <property type="project" value="InterPro"/>
</dbReference>
<dbReference type="GO" id="GO:0000731">
    <property type="term" value="P:DNA synthesis involved in DNA repair"/>
    <property type="evidence" value="ECO:0007669"/>
    <property type="project" value="TreeGrafter"/>
</dbReference>
<keyword evidence="2" id="KW-0067">ATP-binding</keyword>
<dbReference type="PANTHER" id="PTHR13779:SF7">
    <property type="entry name" value="ATPASE WRNIP1"/>
    <property type="match status" value="1"/>
</dbReference>
<dbReference type="InterPro" id="IPR008921">
    <property type="entry name" value="DNA_pol3_clamp-load_cplx_C"/>
</dbReference>
<dbReference type="GO" id="GO:0017116">
    <property type="term" value="F:single-stranded DNA helicase activity"/>
    <property type="evidence" value="ECO:0007669"/>
    <property type="project" value="TreeGrafter"/>
</dbReference>
<keyword evidence="2" id="KW-0547">Nucleotide-binding</keyword>
<dbReference type="Proteomes" id="UP000254340">
    <property type="component" value="Unassembled WGS sequence"/>
</dbReference>
<keyword evidence="2" id="KW-0378">Hydrolase</keyword>
<name>A0A377XPD6_KLEPN</name>
<feature type="domain" description="MgsA AAA+ ATPase C-terminal" evidence="1">
    <location>
        <begin position="1"/>
        <end position="86"/>
    </location>
</feature>
<dbReference type="InterPro" id="IPR051314">
    <property type="entry name" value="AAA_ATPase_RarA/MGS1/WRNIP1"/>
</dbReference>